<evidence type="ECO:0000313" key="2">
    <source>
        <dbReference type="EMBL" id="VDK25526.1"/>
    </source>
</evidence>
<dbReference type="AlphaFoldDB" id="A0A0R3VYR7"/>
<dbReference type="Proteomes" id="UP000282613">
    <property type="component" value="Unassembled WGS sequence"/>
</dbReference>
<evidence type="ECO:0000313" key="3">
    <source>
        <dbReference type="Proteomes" id="UP000282613"/>
    </source>
</evidence>
<name>A0A0R3VYR7_TAEAS</name>
<proteinExistence type="predicted"/>
<feature type="region of interest" description="Disordered" evidence="1">
    <location>
        <begin position="1"/>
        <end position="87"/>
    </location>
</feature>
<sequence length="87" mass="9946">MTWQIVKGHKPLLGAHHLGSPYLTSPHLTSPHLGSAHSTSHKLSVRDDQDNGGSCEVEKREDVTRESVKRERESERERERVEHDPSW</sequence>
<evidence type="ECO:0000313" key="4">
    <source>
        <dbReference type="WBParaSite" id="TASK_0000256101-mRNA-1"/>
    </source>
</evidence>
<reference evidence="2 3" key="2">
    <citation type="submission" date="2018-11" db="EMBL/GenBank/DDBJ databases">
        <authorList>
            <consortium name="Pathogen Informatics"/>
        </authorList>
    </citation>
    <scope>NUCLEOTIDE SEQUENCE [LARGE SCALE GENOMIC DNA]</scope>
</reference>
<evidence type="ECO:0000256" key="1">
    <source>
        <dbReference type="SAM" id="MobiDB-lite"/>
    </source>
</evidence>
<reference evidence="4" key="1">
    <citation type="submission" date="2017-02" db="UniProtKB">
        <authorList>
            <consortium name="WormBaseParasite"/>
        </authorList>
    </citation>
    <scope>IDENTIFICATION</scope>
</reference>
<keyword evidence="3" id="KW-1185">Reference proteome</keyword>
<feature type="compositionally biased region" description="Basic and acidic residues" evidence="1">
    <location>
        <begin position="56"/>
        <end position="87"/>
    </location>
</feature>
<organism evidence="4">
    <name type="scientific">Taenia asiatica</name>
    <name type="common">Asian tapeworm</name>
    <dbReference type="NCBI Taxonomy" id="60517"/>
    <lineage>
        <taxon>Eukaryota</taxon>
        <taxon>Metazoa</taxon>
        <taxon>Spiralia</taxon>
        <taxon>Lophotrochozoa</taxon>
        <taxon>Platyhelminthes</taxon>
        <taxon>Cestoda</taxon>
        <taxon>Eucestoda</taxon>
        <taxon>Cyclophyllidea</taxon>
        <taxon>Taeniidae</taxon>
        <taxon>Taenia</taxon>
    </lineage>
</organism>
<protein>
    <submittedName>
        <fullName evidence="2 4">Uncharacterized protein</fullName>
    </submittedName>
</protein>
<dbReference type="WBParaSite" id="TASK_0000256101-mRNA-1">
    <property type="protein sequence ID" value="TASK_0000256101-mRNA-1"/>
    <property type="gene ID" value="TASK_0000256101"/>
</dbReference>
<accession>A0A0R3VYR7</accession>
<dbReference type="EMBL" id="UYRS01002052">
    <property type="protein sequence ID" value="VDK25526.1"/>
    <property type="molecule type" value="Genomic_DNA"/>
</dbReference>
<gene>
    <name evidence="2" type="ORF">TASK_LOCUS2562</name>
</gene>